<protein>
    <recommendedName>
        <fullName evidence="4">XLR/SYCP3/FAM9 domain-containing protein</fullName>
    </recommendedName>
</protein>
<organism evidence="5 6">
    <name type="scientific">Chrysodeixis includens</name>
    <name type="common">Soybean looper</name>
    <name type="synonym">Pseudoplusia includens</name>
    <dbReference type="NCBI Taxonomy" id="689277"/>
    <lineage>
        <taxon>Eukaryota</taxon>
        <taxon>Metazoa</taxon>
        <taxon>Ecdysozoa</taxon>
        <taxon>Arthropoda</taxon>
        <taxon>Hexapoda</taxon>
        <taxon>Insecta</taxon>
        <taxon>Pterygota</taxon>
        <taxon>Neoptera</taxon>
        <taxon>Endopterygota</taxon>
        <taxon>Lepidoptera</taxon>
        <taxon>Glossata</taxon>
        <taxon>Ditrysia</taxon>
        <taxon>Noctuoidea</taxon>
        <taxon>Noctuidae</taxon>
        <taxon>Plusiinae</taxon>
        <taxon>Chrysodeixis</taxon>
    </lineage>
</organism>
<gene>
    <name evidence="5" type="ORF">CINC_LOCUS1132</name>
</gene>
<dbReference type="GO" id="GO:0051321">
    <property type="term" value="P:meiotic cell cycle"/>
    <property type="evidence" value="ECO:0007669"/>
    <property type="project" value="TreeGrafter"/>
</dbReference>
<evidence type="ECO:0000256" key="1">
    <source>
        <dbReference type="ARBA" id="ARBA00010283"/>
    </source>
</evidence>
<dbReference type="OrthoDB" id="10012356at2759"/>
<proteinExistence type="inferred from homology"/>
<dbReference type="EMBL" id="LR824013">
    <property type="protein sequence ID" value="CAD0199437.1"/>
    <property type="molecule type" value="Genomic_DNA"/>
</dbReference>
<dbReference type="Pfam" id="PF04803">
    <property type="entry name" value="Cor1"/>
    <property type="match status" value="1"/>
</dbReference>
<evidence type="ECO:0000256" key="3">
    <source>
        <dbReference type="SAM" id="MobiDB-lite"/>
    </source>
</evidence>
<evidence type="ECO:0000259" key="4">
    <source>
        <dbReference type="Pfam" id="PF04803"/>
    </source>
</evidence>
<dbReference type="PANTHER" id="PTHR19368">
    <property type="entry name" value="XLR/SCP3/FAM9"/>
    <property type="match status" value="1"/>
</dbReference>
<feature type="domain" description="XLR/SYCP3/FAM9" evidence="4">
    <location>
        <begin position="59"/>
        <end position="186"/>
    </location>
</feature>
<feature type="coiled-coil region" evidence="2">
    <location>
        <begin position="98"/>
        <end position="193"/>
    </location>
</feature>
<accession>A0A9N8Q0U8</accession>
<dbReference type="InterPro" id="IPR006888">
    <property type="entry name" value="XLR/SYCP3/FAM9_dom"/>
</dbReference>
<dbReference type="InterPro" id="IPR051443">
    <property type="entry name" value="XLR/SYCP3"/>
</dbReference>
<feature type="region of interest" description="Disordered" evidence="3">
    <location>
        <begin position="23"/>
        <end position="43"/>
    </location>
</feature>
<keyword evidence="6" id="KW-1185">Reference proteome</keyword>
<dbReference type="GO" id="GO:0000795">
    <property type="term" value="C:synaptonemal complex"/>
    <property type="evidence" value="ECO:0007669"/>
    <property type="project" value="TreeGrafter"/>
</dbReference>
<reference evidence="5" key="1">
    <citation type="submission" date="2021-12" db="EMBL/GenBank/DDBJ databases">
        <authorList>
            <person name="King R."/>
        </authorList>
    </citation>
    <scope>NUCLEOTIDE SEQUENCE</scope>
</reference>
<keyword evidence="2" id="KW-0175">Coiled coil</keyword>
<evidence type="ECO:0000313" key="5">
    <source>
        <dbReference type="EMBL" id="CAD0199437.1"/>
    </source>
</evidence>
<dbReference type="Proteomes" id="UP001154114">
    <property type="component" value="Chromosome 10"/>
</dbReference>
<sequence>MASKKLGKAKFLSEDLNELLNESQFLKDSPTPKKVAKRQRNDMTEEEGIAKLIGQYQSNSKKKKLEVNVEACKESRQKILDVMSHQLDTRKERSDNLLKNLSEVMIQLEVDCNALKDNEKKLEHLTGAVVKCMQQATTAHKQKLKALKDIHASFKKQCEEMEADHKAETDKLAEELEDDIRKLQQKLISETKRSGWENLRRTIFHAMQNDF</sequence>
<dbReference type="AlphaFoldDB" id="A0A9N8Q0U8"/>
<evidence type="ECO:0000313" key="6">
    <source>
        <dbReference type="Proteomes" id="UP001154114"/>
    </source>
</evidence>
<evidence type="ECO:0000256" key="2">
    <source>
        <dbReference type="SAM" id="Coils"/>
    </source>
</evidence>
<dbReference type="GO" id="GO:0007286">
    <property type="term" value="P:spermatid development"/>
    <property type="evidence" value="ECO:0007669"/>
    <property type="project" value="TreeGrafter"/>
</dbReference>
<name>A0A9N8Q0U8_CHRIL</name>
<dbReference type="PANTHER" id="PTHR19368:SF15">
    <property type="entry name" value="XLR_SYCP3_FAM9 DOMAIN-CONTAINING PROTEIN"/>
    <property type="match status" value="1"/>
</dbReference>
<comment type="similarity">
    <text evidence="1">Belongs to the XLR/SYCP3 family.</text>
</comment>